<reference evidence="3" key="1">
    <citation type="journal article" date="2019" name="Int. J. Syst. Evol. Microbiol.">
        <title>The Global Catalogue of Microorganisms (GCM) 10K type strain sequencing project: providing services to taxonomists for standard genome sequencing and annotation.</title>
        <authorList>
            <consortium name="The Broad Institute Genomics Platform"/>
            <consortium name="The Broad Institute Genome Sequencing Center for Infectious Disease"/>
            <person name="Wu L."/>
            <person name="Ma J."/>
        </authorList>
    </citation>
    <scope>NUCLEOTIDE SEQUENCE [LARGE SCALE GENOMIC DNA]</scope>
    <source>
        <strain evidence="3">PCU 347</strain>
    </source>
</reference>
<dbReference type="PANTHER" id="PTHR43422">
    <property type="entry name" value="THIAMINE THIAZOLE SYNTHASE"/>
    <property type="match status" value="1"/>
</dbReference>
<name>A0ABV8TJ88_9ACTN</name>
<dbReference type="PANTHER" id="PTHR43422:SF3">
    <property type="entry name" value="THIAMINE THIAZOLE SYNTHASE"/>
    <property type="match status" value="1"/>
</dbReference>
<gene>
    <name evidence="2" type="ORF">ACFPC0_23855</name>
</gene>
<keyword evidence="2" id="KW-0503">Monooxygenase</keyword>
<dbReference type="InterPro" id="IPR002938">
    <property type="entry name" value="FAD-bd"/>
</dbReference>
<dbReference type="EMBL" id="JBHSDP010000024">
    <property type="protein sequence ID" value="MFC4330764.1"/>
    <property type="molecule type" value="Genomic_DNA"/>
</dbReference>
<dbReference type="EC" id="1.14.13.8" evidence="2"/>
<accession>A0ABV8TJ88</accession>
<dbReference type="SUPFAM" id="SSF51905">
    <property type="entry name" value="FAD/NAD(P)-binding domain"/>
    <property type="match status" value="1"/>
</dbReference>
<protein>
    <submittedName>
        <fullName evidence="2">FAD-dependent monooxygenase</fullName>
        <ecNumber evidence="2">1.14.13.8</ecNumber>
    </submittedName>
</protein>
<dbReference type="Proteomes" id="UP001595824">
    <property type="component" value="Unassembled WGS sequence"/>
</dbReference>
<dbReference type="InterPro" id="IPR036188">
    <property type="entry name" value="FAD/NAD-bd_sf"/>
</dbReference>
<organism evidence="2 3">
    <name type="scientific">Streptomyces andamanensis</name>
    <dbReference type="NCBI Taxonomy" id="1565035"/>
    <lineage>
        <taxon>Bacteria</taxon>
        <taxon>Bacillati</taxon>
        <taxon>Actinomycetota</taxon>
        <taxon>Actinomycetes</taxon>
        <taxon>Kitasatosporales</taxon>
        <taxon>Streptomycetaceae</taxon>
        <taxon>Streptomyces</taxon>
    </lineage>
</organism>
<feature type="domain" description="FAD-binding" evidence="1">
    <location>
        <begin position="17"/>
        <end position="355"/>
    </location>
</feature>
<evidence type="ECO:0000259" key="1">
    <source>
        <dbReference type="Pfam" id="PF01494"/>
    </source>
</evidence>
<comment type="caution">
    <text evidence="2">The sequence shown here is derived from an EMBL/GenBank/DDBJ whole genome shotgun (WGS) entry which is preliminary data.</text>
</comment>
<keyword evidence="2" id="KW-0560">Oxidoreductase</keyword>
<evidence type="ECO:0000313" key="2">
    <source>
        <dbReference type="EMBL" id="MFC4330764.1"/>
    </source>
</evidence>
<dbReference type="Pfam" id="PF01494">
    <property type="entry name" value="FAD_binding_3"/>
    <property type="match status" value="1"/>
</dbReference>
<sequence>MTDQTLRSASAPSNGHAVVVGAGIAGLVAAQALAGTFARITVIDRDTLPAEPGPRRGVPQSRQVHGLLGGGASALEELFPGFQDELVAAGGALGDGQVDHHWFLDGFRLRTAPSDIPGYGASRPLIESVLRNRVAALPGVRITDDIEVVGLAADGPDRVAGVRVTERRADAQETVLSADLVVDASGRGSRAGVWLSGMGHPQPEESTVRIDLVYVTRHYAKRPELLGGRRLGVSVVPSPALPRMGVVMPEEGDRYALLLAGMFGEEPPTDDAGMLEYARSLASPEVAAVIESATPLDEPARMRFPAGVRKHYEKLKHHPEGFVVMGDALCSFNPAYGQGMTVAAMEGVLLRRLLSEGTAQLPGRFFRAAAKLVDTPWALATGGDLRFPQVEGKRPPGDKLINKYLERYRAAASVDPGLAATFLRVANLIEPPGRLLHPANVLRVLRYAPKATQAAQAAHAARHDPAPAHEAE</sequence>
<proteinExistence type="predicted"/>
<keyword evidence="3" id="KW-1185">Reference proteome</keyword>
<dbReference type="Gene3D" id="3.50.50.60">
    <property type="entry name" value="FAD/NAD(P)-binding domain"/>
    <property type="match status" value="1"/>
</dbReference>
<dbReference type="RefSeq" id="WP_381741789.1">
    <property type="nucleotide sequence ID" value="NZ_JBHSDP010000024.1"/>
</dbReference>
<evidence type="ECO:0000313" key="3">
    <source>
        <dbReference type="Proteomes" id="UP001595824"/>
    </source>
</evidence>
<dbReference type="GO" id="GO:0004497">
    <property type="term" value="F:monooxygenase activity"/>
    <property type="evidence" value="ECO:0007669"/>
    <property type="project" value="UniProtKB-KW"/>
</dbReference>